<dbReference type="EMBL" id="JACHFV010000001">
    <property type="protein sequence ID" value="MBB5293432.1"/>
    <property type="molecule type" value="Genomic_DNA"/>
</dbReference>
<comment type="caution">
    <text evidence="2">The sequence shown here is derived from an EMBL/GenBank/DDBJ whole genome shotgun (WGS) entry which is preliminary data.</text>
</comment>
<evidence type="ECO:0000313" key="3">
    <source>
        <dbReference type="Proteomes" id="UP000536909"/>
    </source>
</evidence>
<dbReference type="Pfam" id="PF25164">
    <property type="entry name" value="CoiA_N"/>
    <property type="match status" value="1"/>
</dbReference>
<proteinExistence type="predicted"/>
<gene>
    <name evidence="2" type="ORF">HNQ10_000245</name>
</gene>
<dbReference type="InterPro" id="IPR057253">
    <property type="entry name" value="CoiA-like_N"/>
</dbReference>
<evidence type="ECO:0000259" key="1">
    <source>
        <dbReference type="Pfam" id="PF25164"/>
    </source>
</evidence>
<keyword evidence="3" id="KW-1185">Reference proteome</keyword>
<evidence type="ECO:0000313" key="2">
    <source>
        <dbReference type="EMBL" id="MBB5293432.1"/>
    </source>
</evidence>
<sequence>MISALLIKEGHEPRTLDMPYLRAKRSRQDILAQTWQCKFCGKAMTPRMGAIRAWYFAHRGHNTSWP</sequence>
<dbReference type="Proteomes" id="UP000536909">
    <property type="component" value="Unassembled WGS sequence"/>
</dbReference>
<protein>
    <submittedName>
        <fullName evidence="2">Competence CoiA-like predicted nuclease</fullName>
    </submittedName>
</protein>
<reference evidence="2 3" key="1">
    <citation type="submission" date="2020-08" db="EMBL/GenBank/DDBJ databases">
        <title>Genomic Encyclopedia of Type Strains, Phase IV (KMG-IV): sequencing the most valuable type-strain genomes for metagenomic binning, comparative biology and taxonomic classification.</title>
        <authorList>
            <person name="Goeker M."/>
        </authorList>
    </citation>
    <scope>NUCLEOTIDE SEQUENCE [LARGE SCALE GENOMIC DNA]</scope>
    <source>
        <strain evidence="2 3">DSM 105434</strain>
    </source>
</reference>
<feature type="domain" description="Competence protein CoiA-like N-terminal" evidence="1">
    <location>
        <begin position="32"/>
        <end position="62"/>
    </location>
</feature>
<name>A0ABR6MNE9_9DEIO</name>
<organism evidence="2 3">
    <name type="scientific">Deinococcus metallilatus</name>
    <dbReference type="NCBI Taxonomy" id="1211322"/>
    <lineage>
        <taxon>Bacteria</taxon>
        <taxon>Thermotogati</taxon>
        <taxon>Deinococcota</taxon>
        <taxon>Deinococci</taxon>
        <taxon>Deinococcales</taxon>
        <taxon>Deinococcaceae</taxon>
        <taxon>Deinococcus</taxon>
    </lineage>
</organism>
<accession>A0ABR6MNE9</accession>